<accession>A0ABC8REM9</accession>
<evidence type="ECO:0000313" key="2">
    <source>
        <dbReference type="Proteomes" id="UP001642360"/>
    </source>
</evidence>
<dbReference type="AlphaFoldDB" id="A0ABC8REM9"/>
<name>A0ABC8REM9_9AQUA</name>
<dbReference type="EMBL" id="CAUOFW020001300">
    <property type="protein sequence ID" value="CAK9143414.1"/>
    <property type="molecule type" value="Genomic_DNA"/>
</dbReference>
<evidence type="ECO:0000313" key="1">
    <source>
        <dbReference type="EMBL" id="CAK9143414.1"/>
    </source>
</evidence>
<organism evidence="1 2">
    <name type="scientific">Ilex paraguariensis</name>
    <name type="common">yerba mate</name>
    <dbReference type="NCBI Taxonomy" id="185542"/>
    <lineage>
        <taxon>Eukaryota</taxon>
        <taxon>Viridiplantae</taxon>
        <taxon>Streptophyta</taxon>
        <taxon>Embryophyta</taxon>
        <taxon>Tracheophyta</taxon>
        <taxon>Spermatophyta</taxon>
        <taxon>Magnoliopsida</taxon>
        <taxon>eudicotyledons</taxon>
        <taxon>Gunneridae</taxon>
        <taxon>Pentapetalae</taxon>
        <taxon>asterids</taxon>
        <taxon>campanulids</taxon>
        <taxon>Aquifoliales</taxon>
        <taxon>Aquifoliaceae</taxon>
        <taxon>Ilex</taxon>
    </lineage>
</organism>
<protein>
    <submittedName>
        <fullName evidence="1">Uncharacterized protein</fullName>
    </submittedName>
</protein>
<proteinExistence type="predicted"/>
<gene>
    <name evidence="1" type="ORF">ILEXP_LOCUS11126</name>
</gene>
<keyword evidence="2" id="KW-1185">Reference proteome</keyword>
<feature type="non-terminal residue" evidence="1">
    <location>
        <position position="53"/>
    </location>
</feature>
<dbReference type="Proteomes" id="UP001642360">
    <property type="component" value="Unassembled WGS sequence"/>
</dbReference>
<reference evidence="1 2" key="1">
    <citation type="submission" date="2024-02" db="EMBL/GenBank/DDBJ databases">
        <authorList>
            <person name="Vignale AGUSTIN F."/>
            <person name="Sosa J E."/>
            <person name="Modenutti C."/>
        </authorList>
    </citation>
    <scope>NUCLEOTIDE SEQUENCE [LARGE SCALE GENOMIC DNA]</scope>
</reference>
<sequence length="53" mass="5974">MVELQINWLVKGAGVDLNGCGRRRRVQRLGSGGDEEETKKLRLGFRAYGKRKA</sequence>
<comment type="caution">
    <text evidence="1">The sequence shown here is derived from an EMBL/GenBank/DDBJ whole genome shotgun (WGS) entry which is preliminary data.</text>
</comment>